<evidence type="ECO:0000313" key="5">
    <source>
        <dbReference type="Proteomes" id="UP000216352"/>
    </source>
</evidence>
<dbReference type="OrthoDB" id="3227510at2"/>
<comment type="caution">
    <text evidence="4">The sequence shown here is derived from an EMBL/GenBank/DDBJ whole genome shotgun (WGS) entry which is preliminary data.</text>
</comment>
<accession>A0A261FLK2</accession>
<name>A0A261FLK2_9BIFI</name>
<organism evidence="4 5">
    <name type="scientific">Bifidobacterium lemurum</name>
    <dbReference type="NCBI Taxonomy" id="1603886"/>
    <lineage>
        <taxon>Bacteria</taxon>
        <taxon>Bacillati</taxon>
        <taxon>Actinomycetota</taxon>
        <taxon>Actinomycetes</taxon>
        <taxon>Bifidobacteriales</taxon>
        <taxon>Bifidobacteriaceae</taxon>
        <taxon>Bifidobacterium</taxon>
    </lineage>
</organism>
<dbReference type="Proteomes" id="UP000216352">
    <property type="component" value="Unassembled WGS sequence"/>
</dbReference>
<gene>
    <name evidence="4" type="ORF">BLEM_2192</name>
</gene>
<dbReference type="RefSeq" id="WP_072725968.1">
    <property type="nucleotide sequence ID" value="NZ_BDIS01000019.1"/>
</dbReference>
<evidence type="ECO:0000256" key="2">
    <source>
        <dbReference type="SAM" id="SignalP"/>
    </source>
</evidence>
<feature type="region of interest" description="Disordered" evidence="1">
    <location>
        <begin position="29"/>
        <end position="63"/>
    </location>
</feature>
<evidence type="ECO:0000259" key="3">
    <source>
        <dbReference type="Pfam" id="PF20234"/>
    </source>
</evidence>
<feature type="domain" description="DUF6591" evidence="3">
    <location>
        <begin position="34"/>
        <end position="140"/>
    </location>
</feature>
<feature type="compositionally biased region" description="Polar residues" evidence="1">
    <location>
        <begin position="50"/>
        <end position="61"/>
    </location>
</feature>
<dbReference type="Pfam" id="PF20234">
    <property type="entry name" value="DUF6591"/>
    <property type="match status" value="1"/>
</dbReference>
<protein>
    <recommendedName>
        <fullName evidence="3">DUF6591 domain-containing protein</fullName>
    </recommendedName>
</protein>
<sequence length="142" mass="15722">MISTTRTKITALLVASALTLTLGACGNSSSQITQGGSDQSSQSTDADAQPQTDVQENQSGDFKTVMDDYERFVDEYVAFMQRYNESDDPTSLLAEYGDMMQRLNDYGQNLSEFDGDSLDADDLTYYTEVMNRCNEKLASITQ</sequence>
<reference evidence="4 5" key="1">
    <citation type="journal article" date="2017" name="BMC Genomics">
        <title>Comparative genomic and phylogenomic analyses of the Bifidobacteriaceae family.</title>
        <authorList>
            <person name="Lugli G.A."/>
            <person name="Milani C."/>
            <person name="Turroni F."/>
            <person name="Duranti S."/>
            <person name="Mancabelli L."/>
            <person name="Mangifesta M."/>
            <person name="Ferrario C."/>
            <person name="Modesto M."/>
            <person name="Mattarelli P."/>
            <person name="Jiri K."/>
            <person name="van Sinderen D."/>
            <person name="Ventura M."/>
        </authorList>
    </citation>
    <scope>NUCLEOTIDE SEQUENCE [LARGE SCALE GENOMIC DNA]</scope>
    <source>
        <strain evidence="4 5">DSM 28807</strain>
    </source>
</reference>
<dbReference type="InterPro" id="IPR046526">
    <property type="entry name" value="DUF6591"/>
</dbReference>
<dbReference type="AlphaFoldDB" id="A0A261FLK2"/>
<dbReference type="STRING" id="1603886.GCA_001895165_01411"/>
<dbReference type="PROSITE" id="PS51257">
    <property type="entry name" value="PROKAR_LIPOPROTEIN"/>
    <property type="match status" value="1"/>
</dbReference>
<proteinExistence type="predicted"/>
<feature type="signal peptide" evidence="2">
    <location>
        <begin position="1"/>
        <end position="24"/>
    </location>
</feature>
<evidence type="ECO:0000256" key="1">
    <source>
        <dbReference type="SAM" id="MobiDB-lite"/>
    </source>
</evidence>
<dbReference type="EMBL" id="MWWX01000019">
    <property type="protein sequence ID" value="OZG60017.1"/>
    <property type="molecule type" value="Genomic_DNA"/>
</dbReference>
<feature type="compositionally biased region" description="Low complexity" evidence="1">
    <location>
        <begin position="29"/>
        <end position="49"/>
    </location>
</feature>
<evidence type="ECO:0000313" key="4">
    <source>
        <dbReference type="EMBL" id="OZG60017.1"/>
    </source>
</evidence>
<keyword evidence="5" id="KW-1185">Reference proteome</keyword>
<feature type="chain" id="PRO_5043153339" description="DUF6591 domain-containing protein" evidence="2">
    <location>
        <begin position="25"/>
        <end position="142"/>
    </location>
</feature>
<keyword evidence="2" id="KW-0732">Signal</keyword>